<reference evidence="8 9" key="1">
    <citation type="journal article" date="2024" name="Science">
        <title>Giant polyketide synthase enzymes in the biosynthesis of giant marine polyether toxins.</title>
        <authorList>
            <person name="Fallon T.R."/>
            <person name="Shende V.V."/>
            <person name="Wierzbicki I.H."/>
            <person name="Pendleton A.L."/>
            <person name="Watervoot N.F."/>
            <person name="Auber R.P."/>
            <person name="Gonzalez D.J."/>
            <person name="Wisecaver J.H."/>
            <person name="Moore B.S."/>
        </authorList>
    </citation>
    <scope>NUCLEOTIDE SEQUENCE [LARGE SCALE GENOMIC DNA]</scope>
    <source>
        <strain evidence="8 9">12B1</strain>
    </source>
</reference>
<dbReference type="Proteomes" id="UP001515480">
    <property type="component" value="Unassembled WGS sequence"/>
</dbReference>
<proteinExistence type="predicted"/>
<dbReference type="SUPFAM" id="SSF56112">
    <property type="entry name" value="Protein kinase-like (PK-like)"/>
    <property type="match status" value="1"/>
</dbReference>
<feature type="transmembrane region" description="Helical" evidence="6">
    <location>
        <begin position="177"/>
        <end position="202"/>
    </location>
</feature>
<feature type="region of interest" description="Disordered" evidence="5">
    <location>
        <begin position="581"/>
        <end position="603"/>
    </location>
</feature>
<dbReference type="InterPro" id="IPR017441">
    <property type="entry name" value="Protein_kinase_ATP_BS"/>
</dbReference>
<dbReference type="InterPro" id="IPR000719">
    <property type="entry name" value="Prot_kinase_dom"/>
</dbReference>
<dbReference type="PROSITE" id="PS50011">
    <property type="entry name" value="PROTEIN_KINASE_DOM"/>
    <property type="match status" value="1"/>
</dbReference>
<dbReference type="InterPro" id="IPR011009">
    <property type="entry name" value="Kinase-like_dom_sf"/>
</dbReference>
<keyword evidence="3 4" id="KW-0067">ATP-binding</keyword>
<name>A0AB34ITF4_PRYPA</name>
<feature type="transmembrane region" description="Helical" evidence="6">
    <location>
        <begin position="271"/>
        <end position="290"/>
    </location>
</feature>
<sequence>MTDPYEGADDDWKGLSYAVATSAAYSLAFVVIYYLHVRVFSRSGSQGWALRRWLFACLCLSTLSRATMAPLSIRAIRCAGGPSVQMMTRVLIAQTTAMGFWGNWASYVLLVLFFEEVNRSTSLDHPERREVQTQRLRRFVCVFICVTGLACIGLSYCRYLQASCTSSADFSHDAYDFLTSTLLASTCFFFVFCSAPQAFGVFTHCTKHPAKSTLKALQCSLSSRGMLKLRWAWAYIAVAICLAGRAGYNLVESAAGSDGPDSDVVDRERRYFLYFTLLEALPSVLVLATIGEQVHFTSFNQFGSIPWSLRVPVDEVVLGAPLGEGSFGAVWSGSWRGRTVALKRLRSYILPQEEALQLQLTLEREATLMSKLPPHPNVVRFLGLVTQPGEPAALLTELCTLGSLHHLLYGPEPGPHAPPRCAAEPVGSAGHGTPHGDVLVGASSSEGLGAREEQGGLLEPALPPLPWSRRRQLALDLSRGIEFLHGLNPPMIHRDLKPQNCVLDSNGTLKVCDFGLSRLIAVHPTQHSLKNTPQSTSTFTTDTSEAGCEPTSTTRGFTVSVQEQPESCDRLIRSTPCPALARSARSTEENDARRPLLAASPSTDHATAMPSLLYACATQMTVNVGTAQFAAPEVIRLPAEASDAASVEYALSADIYSVGMLLWAIATREMPFPGLRGVQVMRAVRNGLRPPAPSAPCPVEWRQLVLDCWSHSPDERPTILGVRQTLEALNC</sequence>
<keyword evidence="1" id="KW-0723">Serine/threonine-protein kinase</keyword>
<keyword evidence="2 4" id="KW-0547">Nucleotide-binding</keyword>
<dbReference type="GO" id="GO:0004674">
    <property type="term" value="F:protein serine/threonine kinase activity"/>
    <property type="evidence" value="ECO:0007669"/>
    <property type="project" value="UniProtKB-KW"/>
</dbReference>
<keyword evidence="1" id="KW-0808">Transferase</keyword>
<feature type="transmembrane region" description="Helical" evidence="6">
    <location>
        <begin position="49"/>
        <end position="71"/>
    </location>
</feature>
<dbReference type="PROSITE" id="PS00108">
    <property type="entry name" value="PROTEIN_KINASE_ST"/>
    <property type="match status" value="1"/>
</dbReference>
<feature type="transmembrane region" description="Helical" evidence="6">
    <location>
        <begin position="91"/>
        <end position="115"/>
    </location>
</feature>
<feature type="compositionally biased region" description="Basic and acidic residues" evidence="5">
    <location>
        <begin position="585"/>
        <end position="594"/>
    </location>
</feature>
<protein>
    <recommendedName>
        <fullName evidence="7">Protein kinase domain-containing protein</fullName>
    </recommendedName>
</protein>
<feature type="binding site" evidence="4">
    <location>
        <position position="343"/>
    </location>
    <ligand>
        <name>ATP</name>
        <dbReference type="ChEBI" id="CHEBI:30616"/>
    </ligand>
</feature>
<dbReference type="InterPro" id="IPR008271">
    <property type="entry name" value="Ser/Thr_kinase_AS"/>
</dbReference>
<dbReference type="SMART" id="SM00220">
    <property type="entry name" value="S_TKc"/>
    <property type="match status" value="1"/>
</dbReference>
<feature type="domain" description="Protein kinase" evidence="7">
    <location>
        <begin position="316"/>
        <end position="729"/>
    </location>
</feature>
<evidence type="ECO:0000313" key="8">
    <source>
        <dbReference type="EMBL" id="KAL1507107.1"/>
    </source>
</evidence>
<evidence type="ECO:0000256" key="3">
    <source>
        <dbReference type="ARBA" id="ARBA00022840"/>
    </source>
</evidence>
<dbReference type="PANTHER" id="PTHR44329">
    <property type="entry name" value="SERINE/THREONINE-PROTEIN KINASE TNNI3K-RELATED"/>
    <property type="match status" value="1"/>
</dbReference>
<evidence type="ECO:0000259" key="7">
    <source>
        <dbReference type="PROSITE" id="PS50011"/>
    </source>
</evidence>
<evidence type="ECO:0000256" key="1">
    <source>
        <dbReference type="ARBA" id="ARBA00022527"/>
    </source>
</evidence>
<dbReference type="Pfam" id="PF07714">
    <property type="entry name" value="PK_Tyr_Ser-Thr"/>
    <property type="match status" value="2"/>
</dbReference>
<evidence type="ECO:0000256" key="4">
    <source>
        <dbReference type="PROSITE-ProRule" id="PRU10141"/>
    </source>
</evidence>
<accession>A0AB34ITF4</accession>
<dbReference type="PANTHER" id="PTHR44329:SF298">
    <property type="entry name" value="MIXED LINEAGE KINASE DOMAIN-LIKE PROTEIN"/>
    <property type="match status" value="1"/>
</dbReference>
<keyword evidence="6" id="KW-0812">Transmembrane</keyword>
<keyword evidence="1" id="KW-0418">Kinase</keyword>
<evidence type="ECO:0000256" key="5">
    <source>
        <dbReference type="SAM" id="MobiDB-lite"/>
    </source>
</evidence>
<dbReference type="EMBL" id="JBGBPQ010000018">
    <property type="protein sequence ID" value="KAL1507107.1"/>
    <property type="molecule type" value="Genomic_DNA"/>
</dbReference>
<keyword evidence="6" id="KW-0472">Membrane</keyword>
<dbReference type="InterPro" id="IPR001245">
    <property type="entry name" value="Ser-Thr/Tyr_kinase_cat_dom"/>
</dbReference>
<dbReference type="Gene3D" id="1.10.510.10">
    <property type="entry name" value="Transferase(Phosphotransferase) domain 1"/>
    <property type="match status" value="2"/>
</dbReference>
<keyword evidence="6" id="KW-1133">Transmembrane helix</keyword>
<dbReference type="Gene3D" id="3.30.200.20">
    <property type="entry name" value="Phosphorylase Kinase, domain 1"/>
    <property type="match status" value="1"/>
</dbReference>
<feature type="region of interest" description="Disordered" evidence="5">
    <location>
        <begin position="528"/>
        <end position="554"/>
    </location>
</feature>
<dbReference type="GO" id="GO:0005524">
    <property type="term" value="F:ATP binding"/>
    <property type="evidence" value="ECO:0007669"/>
    <property type="project" value="UniProtKB-UniRule"/>
</dbReference>
<evidence type="ECO:0000256" key="6">
    <source>
        <dbReference type="SAM" id="Phobius"/>
    </source>
</evidence>
<gene>
    <name evidence="8" type="ORF">AB1Y20_007963</name>
</gene>
<dbReference type="AlphaFoldDB" id="A0AB34ITF4"/>
<comment type="caution">
    <text evidence="8">The sequence shown here is derived from an EMBL/GenBank/DDBJ whole genome shotgun (WGS) entry which is preliminary data.</text>
</comment>
<feature type="transmembrane region" description="Helical" evidence="6">
    <location>
        <begin position="15"/>
        <end position="37"/>
    </location>
</feature>
<feature type="transmembrane region" description="Helical" evidence="6">
    <location>
        <begin position="136"/>
        <end position="157"/>
    </location>
</feature>
<evidence type="ECO:0000256" key="2">
    <source>
        <dbReference type="ARBA" id="ARBA00022741"/>
    </source>
</evidence>
<keyword evidence="9" id="KW-1185">Reference proteome</keyword>
<dbReference type="InterPro" id="IPR051681">
    <property type="entry name" value="Ser/Thr_Kinases-Pseudokinases"/>
</dbReference>
<organism evidence="8 9">
    <name type="scientific">Prymnesium parvum</name>
    <name type="common">Toxic golden alga</name>
    <dbReference type="NCBI Taxonomy" id="97485"/>
    <lineage>
        <taxon>Eukaryota</taxon>
        <taxon>Haptista</taxon>
        <taxon>Haptophyta</taxon>
        <taxon>Prymnesiophyceae</taxon>
        <taxon>Prymnesiales</taxon>
        <taxon>Prymnesiaceae</taxon>
        <taxon>Prymnesium</taxon>
    </lineage>
</organism>
<feature type="compositionally biased region" description="Low complexity" evidence="5">
    <location>
        <begin position="532"/>
        <end position="544"/>
    </location>
</feature>
<dbReference type="PROSITE" id="PS00107">
    <property type="entry name" value="PROTEIN_KINASE_ATP"/>
    <property type="match status" value="1"/>
</dbReference>
<evidence type="ECO:0000313" key="9">
    <source>
        <dbReference type="Proteomes" id="UP001515480"/>
    </source>
</evidence>